<dbReference type="InterPro" id="IPR000868">
    <property type="entry name" value="Isochorismatase-like_dom"/>
</dbReference>
<dbReference type="OrthoDB" id="269496at2759"/>
<comment type="caution">
    <text evidence="3">The sequence shown here is derived from an EMBL/GenBank/DDBJ whole genome shotgun (WGS) entry which is preliminary data.</text>
</comment>
<dbReference type="PANTHER" id="PTHR14119">
    <property type="entry name" value="HYDROLASE"/>
    <property type="match status" value="1"/>
</dbReference>
<evidence type="ECO:0000259" key="2">
    <source>
        <dbReference type="Pfam" id="PF00857"/>
    </source>
</evidence>
<sequence>MPRIDPKSTVLLICDVQERFRSAIFGFDAMVGTISKMVKAAQLLEIPVITTEQNPRALGSTIPELGLSSLPPNLDLGTFSKTRFSMTIPSITSILQERSVKWAIIVGIESHVCVLQTALSLLETDTKPYILADGVSSCNRQEIPVALERMRHDGVTITTSESILFQLVDDASSPLFKPFANLIKESKESTKTALSTLLDRQTNHL</sequence>
<evidence type="ECO:0000313" key="4">
    <source>
        <dbReference type="Proteomes" id="UP000193986"/>
    </source>
</evidence>
<organism evidence="3 4">
    <name type="scientific">Naematelia encephala</name>
    <dbReference type="NCBI Taxonomy" id="71784"/>
    <lineage>
        <taxon>Eukaryota</taxon>
        <taxon>Fungi</taxon>
        <taxon>Dikarya</taxon>
        <taxon>Basidiomycota</taxon>
        <taxon>Agaricomycotina</taxon>
        <taxon>Tremellomycetes</taxon>
        <taxon>Tremellales</taxon>
        <taxon>Naemateliaceae</taxon>
        <taxon>Naematelia</taxon>
    </lineage>
</organism>
<accession>A0A1Y2BJI4</accession>
<dbReference type="PANTHER" id="PTHR14119:SF3">
    <property type="entry name" value="ISOCHORISMATASE DOMAIN-CONTAINING PROTEIN 2"/>
    <property type="match status" value="1"/>
</dbReference>
<evidence type="ECO:0000313" key="3">
    <source>
        <dbReference type="EMBL" id="ORY34941.1"/>
    </source>
</evidence>
<name>A0A1Y2BJI4_9TREE</name>
<proteinExistence type="inferred from homology"/>
<dbReference type="InParanoid" id="A0A1Y2BJI4"/>
<comment type="similarity">
    <text evidence="1">Belongs to the isochorismatase family.</text>
</comment>
<dbReference type="GO" id="GO:0016787">
    <property type="term" value="F:hydrolase activity"/>
    <property type="evidence" value="ECO:0007669"/>
    <property type="project" value="UniProtKB-KW"/>
</dbReference>
<gene>
    <name evidence="3" type="ORF">BCR39DRAFT_515722</name>
</gene>
<dbReference type="Proteomes" id="UP000193986">
    <property type="component" value="Unassembled WGS sequence"/>
</dbReference>
<protein>
    <submittedName>
        <fullName evidence="3">Isochorismatase hydrolase</fullName>
    </submittedName>
</protein>
<keyword evidence="3" id="KW-0378">Hydrolase</keyword>
<reference evidence="3 4" key="1">
    <citation type="submission" date="2016-07" db="EMBL/GenBank/DDBJ databases">
        <title>Pervasive Adenine N6-methylation of Active Genes in Fungi.</title>
        <authorList>
            <consortium name="DOE Joint Genome Institute"/>
            <person name="Mondo S.J."/>
            <person name="Dannebaum R.O."/>
            <person name="Kuo R.C."/>
            <person name="Labutti K."/>
            <person name="Haridas S."/>
            <person name="Kuo A."/>
            <person name="Salamov A."/>
            <person name="Ahrendt S.R."/>
            <person name="Lipzen A."/>
            <person name="Sullivan W."/>
            <person name="Andreopoulos W.B."/>
            <person name="Clum A."/>
            <person name="Lindquist E."/>
            <person name="Daum C."/>
            <person name="Ramamoorthy G.K."/>
            <person name="Gryganskyi A."/>
            <person name="Culley D."/>
            <person name="Magnuson J.K."/>
            <person name="James T.Y."/>
            <person name="O'Malley M.A."/>
            <person name="Stajich J.E."/>
            <person name="Spatafora J.W."/>
            <person name="Visel A."/>
            <person name="Grigoriev I.V."/>
        </authorList>
    </citation>
    <scope>NUCLEOTIDE SEQUENCE [LARGE SCALE GENOMIC DNA]</scope>
    <source>
        <strain evidence="3 4">68-887.2</strain>
    </source>
</reference>
<dbReference type="AlphaFoldDB" id="A0A1Y2BJI4"/>
<dbReference type="InterPro" id="IPR036380">
    <property type="entry name" value="Isochorismatase-like_sf"/>
</dbReference>
<feature type="domain" description="Isochorismatase-like" evidence="2">
    <location>
        <begin position="9"/>
        <end position="161"/>
    </location>
</feature>
<keyword evidence="4" id="KW-1185">Reference proteome</keyword>
<dbReference type="SUPFAM" id="SSF52499">
    <property type="entry name" value="Isochorismatase-like hydrolases"/>
    <property type="match status" value="1"/>
</dbReference>
<dbReference type="EMBL" id="MCFC01000002">
    <property type="protein sequence ID" value="ORY34941.1"/>
    <property type="molecule type" value="Genomic_DNA"/>
</dbReference>
<evidence type="ECO:0000256" key="1">
    <source>
        <dbReference type="ARBA" id="ARBA00006336"/>
    </source>
</evidence>
<dbReference type="Gene3D" id="3.40.50.850">
    <property type="entry name" value="Isochorismatase-like"/>
    <property type="match status" value="1"/>
</dbReference>
<dbReference type="InterPro" id="IPR050993">
    <property type="entry name" value="Isochorismatase_domain"/>
</dbReference>
<dbReference type="STRING" id="71784.A0A1Y2BJI4"/>
<dbReference type="Pfam" id="PF00857">
    <property type="entry name" value="Isochorismatase"/>
    <property type="match status" value="1"/>
</dbReference>